<comment type="caution">
    <text evidence="8">The sequence shown here is derived from an EMBL/GenBank/DDBJ whole genome shotgun (WGS) entry which is preliminary data.</text>
</comment>
<keyword evidence="4" id="KW-0539">Nucleus</keyword>
<dbReference type="InterPro" id="IPR006073">
    <property type="entry name" value="GTP-bd"/>
</dbReference>
<feature type="domain" description="SANT" evidence="6">
    <location>
        <begin position="301"/>
        <end position="339"/>
    </location>
</feature>
<evidence type="ECO:0000313" key="9">
    <source>
        <dbReference type="Proteomes" id="UP000481153"/>
    </source>
</evidence>
<feature type="domain" description="Myb-like" evidence="5">
    <location>
        <begin position="294"/>
        <end position="345"/>
    </location>
</feature>
<evidence type="ECO:0000313" key="8">
    <source>
        <dbReference type="EMBL" id="KAF0744873.1"/>
    </source>
</evidence>
<proteinExistence type="predicted"/>
<feature type="domain" description="Myb-like" evidence="5">
    <location>
        <begin position="401"/>
        <end position="447"/>
    </location>
</feature>
<feature type="domain" description="HTH myb-type" evidence="7">
    <location>
        <begin position="300"/>
        <end position="349"/>
    </location>
</feature>
<sequence>MERVRFQLQSLVKGNASASEPHAVKTVGTIYGIDLRTKFTIAVLGPSGVGKSAVINKITNALRRDSFFAPLNSREREYYPRVYAWHALCLIDIPEVPPRTEVSEYFQAYHLSTFDLLVFVGQDGRLTTVDLDLIDISIQHQCSAVFVNTKIDISCANFRNDEDVDGNVPEAALFEEIKTLLVSSPPLTQLRLPLFFVNASSRQRTGFDYENERFLEHVLGQLKSIADEKSDVIPSLMALRSYVGPSSQTPSLPNLPSIKMMLLPPLRQHDSNPADSVPLAPKSQIQQVRNGSDEIKANPGKWTAEEDERLRAAVERHGPRNWKAIAKMVQNRNHAQCLQRWRKVLLPGLRRGNWSHEEDVLLQSQIQLHGGEAKLNWAAVAAGVPGRTAKHCQERWRNYLNPNIKRGPFDQEERDLLTQLYAQWGNQWTRISESIPGRCPVDCKTNWFIMHPEHKLNQRPGPGRPKLYG</sequence>
<dbReference type="AlphaFoldDB" id="A0A6G0XWI3"/>
<dbReference type="GO" id="GO:0001006">
    <property type="term" value="F:RNA polymerase III type 3 promoter sequence-specific DNA binding"/>
    <property type="evidence" value="ECO:0007669"/>
    <property type="project" value="TreeGrafter"/>
</dbReference>
<reference evidence="8 9" key="1">
    <citation type="submission" date="2019-07" db="EMBL/GenBank/DDBJ databases">
        <title>Genomics analysis of Aphanomyces spp. identifies a new class of oomycete effector associated with host adaptation.</title>
        <authorList>
            <person name="Gaulin E."/>
        </authorList>
    </citation>
    <scope>NUCLEOTIDE SEQUENCE [LARGE SCALE GENOMIC DNA]</scope>
    <source>
        <strain evidence="8 9">ATCC 201684</strain>
    </source>
</reference>
<dbReference type="GO" id="GO:0019185">
    <property type="term" value="C:snRNA-activating protein complex"/>
    <property type="evidence" value="ECO:0007669"/>
    <property type="project" value="TreeGrafter"/>
</dbReference>
<keyword evidence="1" id="KW-0805">Transcription regulation</keyword>
<dbReference type="InterPro" id="IPR027417">
    <property type="entry name" value="P-loop_NTPase"/>
</dbReference>
<evidence type="ECO:0000256" key="1">
    <source>
        <dbReference type="ARBA" id="ARBA00023015"/>
    </source>
</evidence>
<dbReference type="SUPFAM" id="SSF52540">
    <property type="entry name" value="P-loop containing nucleoside triphosphate hydrolases"/>
    <property type="match status" value="1"/>
</dbReference>
<dbReference type="Pfam" id="PF00249">
    <property type="entry name" value="Myb_DNA-binding"/>
    <property type="match status" value="1"/>
</dbReference>
<dbReference type="InterPro" id="IPR051575">
    <property type="entry name" value="Myb-like_DNA-bd"/>
</dbReference>
<dbReference type="Pfam" id="PF13921">
    <property type="entry name" value="Myb_DNA-bind_6"/>
    <property type="match status" value="1"/>
</dbReference>
<evidence type="ECO:0000259" key="5">
    <source>
        <dbReference type="PROSITE" id="PS50090"/>
    </source>
</evidence>
<evidence type="ECO:0000259" key="6">
    <source>
        <dbReference type="PROSITE" id="PS51293"/>
    </source>
</evidence>
<dbReference type="PROSITE" id="PS51294">
    <property type="entry name" value="HTH_MYB"/>
    <property type="match status" value="3"/>
</dbReference>
<dbReference type="PROSITE" id="PS51293">
    <property type="entry name" value="SANT"/>
    <property type="match status" value="1"/>
</dbReference>
<dbReference type="GO" id="GO:0005525">
    <property type="term" value="F:GTP binding"/>
    <property type="evidence" value="ECO:0007669"/>
    <property type="project" value="InterPro"/>
</dbReference>
<dbReference type="Pfam" id="PF01926">
    <property type="entry name" value="MMR_HSR1"/>
    <property type="match status" value="1"/>
</dbReference>
<evidence type="ECO:0000256" key="4">
    <source>
        <dbReference type="ARBA" id="ARBA00023242"/>
    </source>
</evidence>
<dbReference type="GO" id="GO:0042795">
    <property type="term" value="P:snRNA transcription by RNA polymerase II"/>
    <property type="evidence" value="ECO:0007669"/>
    <property type="project" value="TreeGrafter"/>
</dbReference>
<feature type="domain" description="Myb-like" evidence="5">
    <location>
        <begin position="346"/>
        <end position="400"/>
    </location>
</feature>
<dbReference type="CDD" id="cd00882">
    <property type="entry name" value="Ras_like_GTPase"/>
    <property type="match status" value="1"/>
</dbReference>
<feature type="domain" description="HTH myb-type" evidence="7">
    <location>
        <begin position="405"/>
        <end position="454"/>
    </location>
</feature>
<dbReference type="InterPro" id="IPR001005">
    <property type="entry name" value="SANT/Myb"/>
</dbReference>
<dbReference type="Proteomes" id="UP000481153">
    <property type="component" value="Unassembled WGS sequence"/>
</dbReference>
<dbReference type="Gene3D" id="1.10.10.60">
    <property type="entry name" value="Homeodomain-like"/>
    <property type="match status" value="3"/>
</dbReference>
<dbReference type="InterPro" id="IPR009057">
    <property type="entry name" value="Homeodomain-like_sf"/>
</dbReference>
<dbReference type="Gene3D" id="3.40.50.300">
    <property type="entry name" value="P-loop containing nucleotide triphosphate hydrolases"/>
    <property type="match status" value="1"/>
</dbReference>
<dbReference type="SMART" id="SM00717">
    <property type="entry name" value="SANT"/>
    <property type="match status" value="3"/>
</dbReference>
<dbReference type="FunFam" id="1.10.10.60:FF:000016">
    <property type="entry name" value="Transcriptional activator Myb isoform A"/>
    <property type="match status" value="1"/>
</dbReference>
<dbReference type="PROSITE" id="PS50090">
    <property type="entry name" value="MYB_LIKE"/>
    <property type="match status" value="3"/>
</dbReference>
<name>A0A6G0XWI3_9STRA</name>
<dbReference type="GO" id="GO:0042796">
    <property type="term" value="P:snRNA transcription by RNA polymerase III"/>
    <property type="evidence" value="ECO:0007669"/>
    <property type="project" value="TreeGrafter"/>
</dbReference>
<dbReference type="EMBL" id="VJMJ01000005">
    <property type="protein sequence ID" value="KAF0744873.1"/>
    <property type="molecule type" value="Genomic_DNA"/>
</dbReference>
<dbReference type="PANTHER" id="PTHR46621:SF1">
    <property type="entry name" value="SNRNA-ACTIVATING PROTEIN COMPLEX SUBUNIT 4"/>
    <property type="match status" value="1"/>
</dbReference>
<organism evidence="8 9">
    <name type="scientific">Aphanomyces euteiches</name>
    <dbReference type="NCBI Taxonomy" id="100861"/>
    <lineage>
        <taxon>Eukaryota</taxon>
        <taxon>Sar</taxon>
        <taxon>Stramenopiles</taxon>
        <taxon>Oomycota</taxon>
        <taxon>Saprolegniomycetes</taxon>
        <taxon>Saprolegniales</taxon>
        <taxon>Verrucalvaceae</taxon>
        <taxon>Aphanomyces</taxon>
    </lineage>
</organism>
<dbReference type="InterPro" id="IPR017930">
    <property type="entry name" value="Myb_dom"/>
</dbReference>
<dbReference type="SUPFAM" id="SSF46689">
    <property type="entry name" value="Homeodomain-like"/>
    <property type="match status" value="2"/>
</dbReference>
<evidence type="ECO:0000256" key="3">
    <source>
        <dbReference type="ARBA" id="ARBA00023163"/>
    </source>
</evidence>
<dbReference type="GO" id="GO:0000978">
    <property type="term" value="F:RNA polymerase II cis-regulatory region sequence-specific DNA binding"/>
    <property type="evidence" value="ECO:0007669"/>
    <property type="project" value="TreeGrafter"/>
</dbReference>
<evidence type="ECO:0000256" key="2">
    <source>
        <dbReference type="ARBA" id="ARBA00023125"/>
    </source>
</evidence>
<evidence type="ECO:0000259" key="7">
    <source>
        <dbReference type="PROSITE" id="PS51294"/>
    </source>
</evidence>
<feature type="domain" description="HTH myb-type" evidence="7">
    <location>
        <begin position="350"/>
        <end position="404"/>
    </location>
</feature>
<dbReference type="VEuPathDB" id="FungiDB:AeMF1_012084"/>
<keyword evidence="3" id="KW-0804">Transcription</keyword>
<dbReference type="CDD" id="cd00167">
    <property type="entry name" value="SANT"/>
    <property type="match status" value="3"/>
</dbReference>
<dbReference type="InterPro" id="IPR017884">
    <property type="entry name" value="SANT_dom"/>
</dbReference>
<keyword evidence="2" id="KW-0238">DNA-binding</keyword>
<dbReference type="PANTHER" id="PTHR46621">
    <property type="entry name" value="SNRNA-ACTIVATING PROTEIN COMPLEX SUBUNIT 4"/>
    <property type="match status" value="1"/>
</dbReference>
<gene>
    <name evidence="8" type="ORF">Ae201684_000706</name>
</gene>
<protein>
    <submittedName>
        <fullName evidence="8">Uncharacterized protein</fullName>
    </submittedName>
</protein>
<accession>A0A6G0XWI3</accession>
<keyword evidence="9" id="KW-1185">Reference proteome</keyword>